<dbReference type="AlphaFoldDB" id="A0AAD0KUX8"/>
<sequence>MPTSGARYAFDVKGHGIGRAQPIHKICSDFHTGHCPVPMQRRDQPAPSTAGYSSGSYATSTQLGDIRTERAGLGRDLCHRRHLVDLLPITEPVSLLGDAHLERPDGLGPRLPLNVNDTAD</sequence>
<protein>
    <submittedName>
        <fullName evidence="2">Uncharacterized protein</fullName>
    </submittedName>
</protein>
<feature type="region of interest" description="Disordered" evidence="1">
    <location>
        <begin position="99"/>
        <end position="120"/>
    </location>
</feature>
<evidence type="ECO:0000313" key="2">
    <source>
        <dbReference type="EMBL" id="AWV47755.1"/>
    </source>
</evidence>
<evidence type="ECO:0000256" key="1">
    <source>
        <dbReference type="SAM" id="MobiDB-lite"/>
    </source>
</evidence>
<accession>A0AAD0KUX8</accession>
<proteinExistence type="predicted"/>
<name>A0AAD0KUX8_MYCLR</name>
<feature type="region of interest" description="Disordered" evidence="1">
    <location>
        <begin position="37"/>
        <end position="63"/>
    </location>
</feature>
<reference evidence="2 3" key="1">
    <citation type="submission" date="2018-05" db="EMBL/GenBank/DDBJ databases">
        <title>Evolution of small genomes with special reference to Mycobacterium leprae.</title>
        <authorList>
            <person name="Mohanty P.S."/>
            <person name="Bansal A.K."/>
            <person name="Gupta U.D."/>
            <person name="Naaz F."/>
            <person name="Dwivedi V.D."/>
            <person name="Singh H."/>
            <person name="Gupta G."/>
            <person name="Sharma S."/>
            <person name="Arora M."/>
        </authorList>
    </citation>
    <scope>NUCLEOTIDE SEQUENCE [LARGE SCALE GENOMIC DNA]</scope>
    <source>
        <strain evidence="2 3">MRHRU-235-G</strain>
    </source>
</reference>
<gene>
    <name evidence="2" type="ORF">DIJ64_05735</name>
</gene>
<organism evidence="2 3">
    <name type="scientific">Mycobacterium leprae</name>
    <dbReference type="NCBI Taxonomy" id="1769"/>
    <lineage>
        <taxon>Bacteria</taxon>
        <taxon>Bacillati</taxon>
        <taxon>Actinomycetota</taxon>
        <taxon>Actinomycetes</taxon>
        <taxon>Mycobacteriales</taxon>
        <taxon>Mycobacteriaceae</taxon>
        <taxon>Mycobacterium</taxon>
    </lineage>
</organism>
<evidence type="ECO:0000313" key="3">
    <source>
        <dbReference type="Proteomes" id="UP000249682"/>
    </source>
</evidence>
<dbReference type="EMBL" id="CP029543">
    <property type="protein sequence ID" value="AWV47755.1"/>
    <property type="molecule type" value="Genomic_DNA"/>
</dbReference>
<dbReference type="Proteomes" id="UP000249682">
    <property type="component" value="Chromosome"/>
</dbReference>
<feature type="compositionally biased region" description="Polar residues" evidence="1">
    <location>
        <begin position="46"/>
        <end position="63"/>
    </location>
</feature>